<dbReference type="GO" id="GO:0005525">
    <property type="term" value="F:GTP binding"/>
    <property type="evidence" value="ECO:0007669"/>
    <property type="project" value="UniProtKB-KW"/>
</dbReference>
<dbReference type="Gene3D" id="3.30.420.40">
    <property type="match status" value="4"/>
</dbReference>
<evidence type="ECO:0000313" key="21">
    <source>
        <dbReference type="EMBL" id="TGZ37747.1"/>
    </source>
</evidence>
<proteinExistence type="inferred from homology"/>
<dbReference type="GO" id="GO:0005524">
    <property type="term" value="F:ATP binding"/>
    <property type="evidence" value="ECO:0007669"/>
    <property type="project" value="UniProtKB-KW"/>
</dbReference>
<dbReference type="FunFam" id="3.30.420.40:FF:000131">
    <property type="entry name" value="Actin, alpha skeletal muscle"/>
    <property type="match status" value="1"/>
</dbReference>
<evidence type="ECO:0000256" key="11">
    <source>
        <dbReference type="ARBA" id="ARBA00022990"/>
    </source>
</evidence>
<comment type="catalytic activity">
    <reaction evidence="19">
        <text>ATP + H2O = ADP + phosphate + H(+)</text>
        <dbReference type="Rhea" id="RHEA:13065"/>
        <dbReference type="ChEBI" id="CHEBI:15377"/>
        <dbReference type="ChEBI" id="CHEBI:15378"/>
        <dbReference type="ChEBI" id="CHEBI:30616"/>
        <dbReference type="ChEBI" id="CHEBI:43474"/>
        <dbReference type="ChEBI" id="CHEBI:456216"/>
    </reaction>
</comment>
<dbReference type="InterPro" id="IPR004000">
    <property type="entry name" value="Actin"/>
</dbReference>
<dbReference type="GO" id="GO:0048468">
    <property type="term" value="P:cell development"/>
    <property type="evidence" value="ECO:0007669"/>
    <property type="project" value="UniProtKB-ARBA"/>
</dbReference>
<dbReference type="PROSITE" id="PS51419">
    <property type="entry name" value="RAB"/>
    <property type="match status" value="1"/>
</dbReference>
<evidence type="ECO:0000256" key="20">
    <source>
        <dbReference type="RuleBase" id="RU000487"/>
    </source>
</evidence>
<evidence type="ECO:0000256" key="9">
    <source>
        <dbReference type="ARBA" id="ARBA00022840"/>
    </source>
</evidence>
<keyword evidence="14" id="KW-0472">Membrane</keyword>
<dbReference type="SUPFAM" id="SSF53067">
    <property type="entry name" value="Actin-like ATPase domain"/>
    <property type="match status" value="3"/>
</dbReference>
<dbReference type="AlphaFoldDB" id="A0A4S2JSK5"/>
<dbReference type="GO" id="GO:0048646">
    <property type="term" value="P:anatomical structure formation involved in morphogenesis"/>
    <property type="evidence" value="ECO:0007669"/>
    <property type="project" value="UniProtKB-ARBA"/>
</dbReference>
<comment type="similarity">
    <text evidence="2">Belongs to the small GTPase superfamily. Rab family.</text>
</comment>
<keyword evidence="16" id="KW-0449">Lipoprotein</keyword>
<organism evidence="21 22">
    <name type="scientific">Temnothorax longispinosus</name>
    <dbReference type="NCBI Taxonomy" id="300112"/>
    <lineage>
        <taxon>Eukaryota</taxon>
        <taxon>Metazoa</taxon>
        <taxon>Ecdysozoa</taxon>
        <taxon>Arthropoda</taxon>
        <taxon>Hexapoda</taxon>
        <taxon>Insecta</taxon>
        <taxon>Pterygota</taxon>
        <taxon>Neoptera</taxon>
        <taxon>Endopterygota</taxon>
        <taxon>Hymenoptera</taxon>
        <taxon>Apocrita</taxon>
        <taxon>Aculeata</taxon>
        <taxon>Formicoidea</taxon>
        <taxon>Formicidae</taxon>
        <taxon>Myrmicinae</taxon>
        <taxon>Temnothorax</taxon>
    </lineage>
</organism>
<dbReference type="Gene3D" id="2.30.36.70">
    <property type="entry name" value="Actin, Chain A, domain 2"/>
    <property type="match status" value="1"/>
</dbReference>
<evidence type="ECO:0000256" key="3">
    <source>
        <dbReference type="ARBA" id="ARBA00006752"/>
    </source>
</evidence>
<keyword evidence="11" id="KW-0007">Acetylation</keyword>
<dbReference type="InterPro" id="IPR043129">
    <property type="entry name" value="ATPase_NBD"/>
</dbReference>
<evidence type="ECO:0000256" key="10">
    <source>
        <dbReference type="ARBA" id="ARBA00022927"/>
    </source>
</evidence>
<keyword evidence="15" id="KW-0206">Cytoskeleton</keyword>
<dbReference type="GO" id="GO:0012505">
    <property type="term" value="C:endomembrane system"/>
    <property type="evidence" value="ECO:0007669"/>
    <property type="project" value="UniProtKB-SubCell"/>
</dbReference>
<evidence type="ECO:0000256" key="13">
    <source>
        <dbReference type="ARBA" id="ARBA00023134"/>
    </source>
</evidence>
<gene>
    <name evidence="21" type="ORF">DBV15_02947</name>
</gene>
<dbReference type="SMART" id="SM00176">
    <property type="entry name" value="RAN"/>
    <property type="match status" value="1"/>
</dbReference>
<protein>
    <recommendedName>
        <fullName evidence="4">Ras-related protein Rab-21</fullName>
    </recommendedName>
</protein>
<dbReference type="PROSITE" id="PS01132">
    <property type="entry name" value="ACTINS_ACT_LIKE"/>
    <property type="match status" value="2"/>
</dbReference>
<dbReference type="FunFam" id="3.30.420.40:FF:000291">
    <property type="entry name" value="Actin, alpha skeletal muscle"/>
    <property type="match status" value="1"/>
</dbReference>
<sequence>MDPGVMVGMGQKDSYVGDEAQSKRGILTLKYPIEHGIITNWDDMEKIWHHTFYNELRVAPEEHPVLLTEAPLNPKANREKMTQIMFETFNSPAIKTTMCDDEVAALVVDNGSGMCKAGFAGDDAPRAVFPSIVGRPRHQGVMVGMGQKDSYVGDEAQSKRGILTLKYPIEHGIITNWDDMEKIWHHTFYNELRVAPEEHPVLLTEAPLNPKANREKMTQIMFETFNSPAMYEKLCYVALDFEQEMATAAASTSLEKSYELPDGQVITIGNERFRCPEALFQPSFLGMESCGIHETVYNSIMKCDVDIRKDLYANTVLSGGTTMYPGIADRMQKEITALAPSTIKIKIIAPPERKYSVWIGGSILASLSTFQQMWISKQEYDESGPGIILESILKQSGIMASPVVGTGYNFKVVLLGEGCVGKTSVALRYVEDKFNDKHISTLQASFLNKKLNINGKRVNLAIWDTAGQEKFHALGPIYYRMSNGAILVYDITDEDTFQKVKNWVKELKKMLGSEICLAIAGNKVDLEKDRNVAIEEAEEYAKQVGAMHFHTSAKLNQNIEGMFLDLTQRMMQRADEAEQKSTLTRTNSTRRNVVMVEDEAEQAQPTRSFCCGSGGGGGGGGGGGPIAERDIPRAGGALTRFGPNTTARLLEVILFRSHRSITYQ</sequence>
<keyword evidence="5" id="KW-0813">Transport</keyword>
<keyword evidence="8" id="KW-0378">Hydrolase</keyword>
<dbReference type="Proteomes" id="UP000310200">
    <property type="component" value="Unassembled WGS sequence"/>
</dbReference>
<evidence type="ECO:0000256" key="5">
    <source>
        <dbReference type="ARBA" id="ARBA00022448"/>
    </source>
</evidence>
<dbReference type="InterPro" id="IPR004001">
    <property type="entry name" value="Actin_CS"/>
</dbReference>
<dbReference type="FunFam" id="3.30.420.40:FF:000148">
    <property type="entry name" value="Actin, alpha skeletal muscle"/>
    <property type="match status" value="1"/>
</dbReference>
<dbReference type="FunFam" id="3.30.420.40:FF:000058">
    <property type="entry name" value="Putative actin-related protein 5"/>
    <property type="match status" value="1"/>
</dbReference>
<dbReference type="SMART" id="SM00173">
    <property type="entry name" value="RAS"/>
    <property type="match status" value="1"/>
</dbReference>
<dbReference type="STRING" id="300112.A0A4S2JSK5"/>
<evidence type="ECO:0000256" key="12">
    <source>
        <dbReference type="ARBA" id="ARBA00023097"/>
    </source>
</evidence>
<name>A0A4S2JSK5_9HYME</name>
<evidence type="ECO:0000256" key="8">
    <source>
        <dbReference type="ARBA" id="ARBA00022801"/>
    </source>
</evidence>
<dbReference type="InterPro" id="IPR005225">
    <property type="entry name" value="Small_GTP-bd"/>
</dbReference>
<dbReference type="SMART" id="SM00268">
    <property type="entry name" value="ACTIN"/>
    <property type="match status" value="1"/>
</dbReference>
<dbReference type="CDD" id="cd04123">
    <property type="entry name" value="Rab21"/>
    <property type="match status" value="1"/>
</dbReference>
<dbReference type="GO" id="GO:0003924">
    <property type="term" value="F:GTPase activity"/>
    <property type="evidence" value="ECO:0007669"/>
    <property type="project" value="InterPro"/>
</dbReference>
<dbReference type="InterPro" id="IPR041833">
    <property type="entry name" value="Rab21"/>
</dbReference>
<dbReference type="SMART" id="SM00175">
    <property type="entry name" value="RAB"/>
    <property type="match status" value="1"/>
</dbReference>
<keyword evidence="13" id="KW-0342">GTP-binding</keyword>
<dbReference type="PROSITE" id="PS00432">
    <property type="entry name" value="ACTINS_2"/>
    <property type="match status" value="1"/>
</dbReference>
<comment type="caution">
    <text evidence="21">The sequence shown here is derived from an EMBL/GenBank/DDBJ whole genome shotgun (WGS) entry which is preliminary data.</text>
</comment>
<evidence type="ECO:0000256" key="4">
    <source>
        <dbReference type="ARBA" id="ARBA00014900"/>
    </source>
</evidence>
<evidence type="ECO:0000256" key="16">
    <source>
        <dbReference type="ARBA" id="ARBA00023288"/>
    </source>
</evidence>
<dbReference type="EMBL" id="QBLH01003519">
    <property type="protein sequence ID" value="TGZ37747.1"/>
    <property type="molecule type" value="Genomic_DNA"/>
</dbReference>
<accession>A0A4S2JSK5</accession>
<comment type="similarity">
    <text evidence="3 20">Belongs to the actin family.</text>
</comment>
<dbReference type="PROSITE" id="PS51421">
    <property type="entry name" value="RAS"/>
    <property type="match status" value="1"/>
</dbReference>
<dbReference type="FunFam" id="2.30.36.70:FF:000001">
    <property type="entry name" value="Actin, alpha skeletal muscle"/>
    <property type="match status" value="2"/>
</dbReference>
<dbReference type="InterPro" id="IPR027417">
    <property type="entry name" value="P-loop_NTPase"/>
</dbReference>
<keyword evidence="12" id="KW-0558">Oxidation</keyword>
<dbReference type="SUPFAM" id="SSF52540">
    <property type="entry name" value="P-loop containing nucleoside triphosphate hydrolases"/>
    <property type="match status" value="1"/>
</dbReference>
<evidence type="ECO:0000256" key="17">
    <source>
        <dbReference type="ARBA" id="ARBA00023289"/>
    </source>
</evidence>
<evidence type="ECO:0000256" key="15">
    <source>
        <dbReference type="ARBA" id="ARBA00023212"/>
    </source>
</evidence>
<evidence type="ECO:0000256" key="6">
    <source>
        <dbReference type="ARBA" id="ARBA00022490"/>
    </source>
</evidence>
<evidence type="ECO:0000256" key="7">
    <source>
        <dbReference type="ARBA" id="ARBA00022741"/>
    </source>
</evidence>
<dbReference type="Pfam" id="PF00071">
    <property type="entry name" value="Ras"/>
    <property type="match status" value="1"/>
</dbReference>
<dbReference type="SMART" id="SM00174">
    <property type="entry name" value="RHO"/>
    <property type="match status" value="1"/>
</dbReference>
<evidence type="ECO:0000256" key="2">
    <source>
        <dbReference type="ARBA" id="ARBA00006270"/>
    </source>
</evidence>
<dbReference type="NCBIfam" id="TIGR00231">
    <property type="entry name" value="small_GTP"/>
    <property type="match status" value="1"/>
</dbReference>
<dbReference type="GO" id="GO:0015031">
    <property type="term" value="P:protein transport"/>
    <property type="evidence" value="ECO:0007669"/>
    <property type="project" value="UniProtKB-KW"/>
</dbReference>
<evidence type="ECO:0000256" key="1">
    <source>
        <dbReference type="ARBA" id="ARBA00004245"/>
    </source>
</evidence>
<dbReference type="PROSITE" id="PS00406">
    <property type="entry name" value="ACTINS_1"/>
    <property type="match status" value="2"/>
</dbReference>
<keyword evidence="6" id="KW-0963">Cytoplasm</keyword>
<keyword evidence="17" id="KW-0636">Prenylation</keyword>
<keyword evidence="7" id="KW-0547">Nucleotide-binding</keyword>
<evidence type="ECO:0000313" key="22">
    <source>
        <dbReference type="Proteomes" id="UP000310200"/>
    </source>
</evidence>
<dbReference type="GO" id="GO:0032482">
    <property type="term" value="P:Rab protein signal transduction"/>
    <property type="evidence" value="ECO:0007669"/>
    <property type="project" value="InterPro"/>
</dbReference>
<dbReference type="GO" id="GO:0005856">
    <property type="term" value="C:cytoskeleton"/>
    <property type="evidence" value="ECO:0007669"/>
    <property type="project" value="UniProtKB-SubCell"/>
</dbReference>
<dbReference type="Pfam" id="PF00022">
    <property type="entry name" value="Actin"/>
    <property type="match status" value="3"/>
</dbReference>
<keyword evidence="10" id="KW-0653">Protein transport</keyword>
<dbReference type="PRINTS" id="PR00190">
    <property type="entry name" value="ACTIN"/>
</dbReference>
<evidence type="ECO:0000256" key="19">
    <source>
        <dbReference type="ARBA" id="ARBA00049360"/>
    </source>
</evidence>
<dbReference type="FunFam" id="3.90.640.10:FF:000047">
    <property type="entry name" value="Actin, alpha skeletal muscle"/>
    <property type="match status" value="1"/>
</dbReference>
<dbReference type="PANTHER" id="PTHR11937">
    <property type="entry name" value="ACTIN"/>
    <property type="match status" value="1"/>
</dbReference>
<dbReference type="InterPro" id="IPR001806">
    <property type="entry name" value="Small_GTPase"/>
</dbReference>
<dbReference type="Gene3D" id="3.40.50.300">
    <property type="entry name" value="P-loop containing nucleotide triphosphate hydrolases"/>
    <property type="match status" value="1"/>
</dbReference>
<comment type="subcellular location">
    <subcellularLocation>
        <location evidence="1">Cytoplasm</location>
        <location evidence="1">Cytoskeleton</location>
    </subcellularLocation>
    <subcellularLocation>
        <location evidence="18">Endomembrane system</location>
        <topology evidence="18">Lipid-anchor</topology>
    </subcellularLocation>
</comment>
<reference evidence="21 22" key="1">
    <citation type="journal article" date="2019" name="Philos. Trans. R. Soc. Lond., B, Biol. Sci.">
        <title>Ant behaviour and brain gene expression of defending hosts depend on the ecological success of the intruding social parasite.</title>
        <authorList>
            <person name="Kaur R."/>
            <person name="Stoldt M."/>
            <person name="Jongepier E."/>
            <person name="Feldmeyer B."/>
            <person name="Menzel F."/>
            <person name="Bornberg-Bauer E."/>
            <person name="Foitzik S."/>
        </authorList>
    </citation>
    <scope>NUCLEOTIDE SEQUENCE [LARGE SCALE GENOMIC DNA]</scope>
    <source>
        <tissue evidence="21">Whole body</tissue>
    </source>
</reference>
<keyword evidence="9" id="KW-0067">ATP-binding</keyword>
<dbReference type="InterPro" id="IPR020902">
    <property type="entry name" value="Actin/actin-like_CS"/>
</dbReference>
<keyword evidence="22" id="KW-1185">Reference proteome</keyword>
<evidence type="ECO:0000256" key="18">
    <source>
        <dbReference type="ARBA" id="ARBA00037868"/>
    </source>
</evidence>
<dbReference type="FunFam" id="3.40.50.300:FF:000550">
    <property type="entry name" value="ras-related protein Rab-21"/>
    <property type="match status" value="1"/>
</dbReference>
<evidence type="ECO:0000256" key="14">
    <source>
        <dbReference type="ARBA" id="ARBA00023136"/>
    </source>
</evidence>